<comment type="similarity">
    <text evidence="1">Belongs to the tpcK family.</text>
</comment>
<dbReference type="GO" id="GO:0016491">
    <property type="term" value="F:oxidoreductase activity"/>
    <property type="evidence" value="ECO:0007669"/>
    <property type="project" value="InterPro"/>
</dbReference>
<dbReference type="SUPFAM" id="SSF54909">
    <property type="entry name" value="Dimeric alpha+beta barrel"/>
    <property type="match status" value="1"/>
</dbReference>
<evidence type="ECO:0000313" key="4">
    <source>
        <dbReference type="Proteomes" id="UP000799770"/>
    </source>
</evidence>
<gene>
    <name evidence="3" type="ORF">BDV96DRAFT_607380</name>
</gene>
<dbReference type="Pfam" id="PF07110">
    <property type="entry name" value="EthD"/>
    <property type="match status" value="1"/>
</dbReference>
<evidence type="ECO:0000313" key="3">
    <source>
        <dbReference type="EMBL" id="KAF2106509.1"/>
    </source>
</evidence>
<protein>
    <recommendedName>
        <fullName evidence="2">EthD domain-containing protein</fullName>
    </recommendedName>
</protein>
<evidence type="ECO:0000256" key="1">
    <source>
        <dbReference type="ARBA" id="ARBA00005986"/>
    </source>
</evidence>
<dbReference type="InterPro" id="IPR011008">
    <property type="entry name" value="Dimeric_a/b-barrel"/>
</dbReference>
<dbReference type="AlphaFoldDB" id="A0A6A5YGY1"/>
<evidence type="ECO:0000259" key="2">
    <source>
        <dbReference type="Pfam" id="PF07110"/>
    </source>
</evidence>
<accession>A0A6A5YGY1</accession>
<dbReference type="InterPro" id="IPR009799">
    <property type="entry name" value="EthD_dom"/>
</dbReference>
<sequence>MPPQKETVIKLTSARYKKPGVSEQAFHDYGTRVQAPKAAIIQARHGALKVSQYHTPTSFQHLFRTQLPWAVRGPGWSIDDHDIFISVYVRKVDDLVKIVMDPEFQALVAGEDDIVDGMRGTVSAGWEEVYVEDGKIVIVVEWESMYPGFEEAVEVVGRGWGEGEGGEVPKELAF</sequence>
<dbReference type="OrthoDB" id="3183782at2759"/>
<keyword evidence="4" id="KW-1185">Reference proteome</keyword>
<dbReference type="EMBL" id="ML977362">
    <property type="protein sequence ID" value="KAF2106509.1"/>
    <property type="molecule type" value="Genomic_DNA"/>
</dbReference>
<name>A0A6A5YGY1_9PLEO</name>
<proteinExistence type="inferred from homology"/>
<dbReference type="Proteomes" id="UP000799770">
    <property type="component" value="Unassembled WGS sequence"/>
</dbReference>
<organism evidence="3 4">
    <name type="scientific">Lophiotrema nucula</name>
    <dbReference type="NCBI Taxonomy" id="690887"/>
    <lineage>
        <taxon>Eukaryota</taxon>
        <taxon>Fungi</taxon>
        <taxon>Dikarya</taxon>
        <taxon>Ascomycota</taxon>
        <taxon>Pezizomycotina</taxon>
        <taxon>Dothideomycetes</taxon>
        <taxon>Pleosporomycetidae</taxon>
        <taxon>Pleosporales</taxon>
        <taxon>Lophiotremataceae</taxon>
        <taxon>Lophiotrema</taxon>
    </lineage>
</organism>
<reference evidence="3" key="1">
    <citation type="journal article" date="2020" name="Stud. Mycol.">
        <title>101 Dothideomycetes genomes: a test case for predicting lifestyles and emergence of pathogens.</title>
        <authorList>
            <person name="Haridas S."/>
            <person name="Albert R."/>
            <person name="Binder M."/>
            <person name="Bloem J."/>
            <person name="Labutti K."/>
            <person name="Salamov A."/>
            <person name="Andreopoulos B."/>
            <person name="Baker S."/>
            <person name="Barry K."/>
            <person name="Bills G."/>
            <person name="Bluhm B."/>
            <person name="Cannon C."/>
            <person name="Castanera R."/>
            <person name="Culley D."/>
            <person name="Daum C."/>
            <person name="Ezra D."/>
            <person name="Gonzalez J."/>
            <person name="Henrissat B."/>
            <person name="Kuo A."/>
            <person name="Liang C."/>
            <person name="Lipzen A."/>
            <person name="Lutzoni F."/>
            <person name="Magnuson J."/>
            <person name="Mondo S."/>
            <person name="Nolan M."/>
            <person name="Ohm R."/>
            <person name="Pangilinan J."/>
            <person name="Park H.-J."/>
            <person name="Ramirez L."/>
            <person name="Alfaro M."/>
            <person name="Sun H."/>
            <person name="Tritt A."/>
            <person name="Yoshinaga Y."/>
            <person name="Zwiers L.-H."/>
            <person name="Turgeon B."/>
            <person name="Goodwin S."/>
            <person name="Spatafora J."/>
            <person name="Crous P."/>
            <person name="Grigoriev I."/>
        </authorList>
    </citation>
    <scope>NUCLEOTIDE SEQUENCE</scope>
    <source>
        <strain evidence="3">CBS 627.86</strain>
    </source>
</reference>
<dbReference type="Gene3D" id="3.30.70.100">
    <property type="match status" value="1"/>
</dbReference>
<feature type="domain" description="EthD" evidence="2">
    <location>
        <begin position="18"/>
        <end position="116"/>
    </location>
</feature>